<protein>
    <recommendedName>
        <fullName evidence="3">CRISPR system single-strand-specific deoxyribonuclease Cas10/Csm1 (subtype III-A)</fullName>
    </recommendedName>
    <alternativeName>
        <fullName evidence="12">Cyclic oligoadenylate synthase</fullName>
    </alternativeName>
</protein>
<evidence type="ECO:0000256" key="8">
    <source>
        <dbReference type="ARBA" id="ARBA00022801"/>
    </source>
</evidence>
<dbReference type="Pfam" id="PF22335">
    <property type="entry name" value="Cas10-Cmr2_palm2"/>
    <property type="match status" value="1"/>
</dbReference>
<dbReference type="GO" id="GO:0051607">
    <property type="term" value="P:defense response to virus"/>
    <property type="evidence" value="ECO:0007669"/>
    <property type="project" value="UniProtKB-KW"/>
</dbReference>
<evidence type="ECO:0000256" key="7">
    <source>
        <dbReference type="ARBA" id="ARBA00022759"/>
    </source>
</evidence>
<dbReference type="KEGG" id="cpb:Cphamn1_1250"/>
<comment type="similarity">
    <text evidence="2">Belongs to the CRISPR-associated Cas10/Csm1 family.</text>
</comment>
<dbReference type="Pfam" id="PF01966">
    <property type="entry name" value="HD"/>
    <property type="match status" value="1"/>
</dbReference>
<dbReference type="NCBIfam" id="TIGR02578">
    <property type="entry name" value="cas_TM1811_Csm1"/>
    <property type="match status" value="1"/>
</dbReference>
<gene>
    <name evidence="14" type="ordered locus">Cphamn1_1250</name>
</gene>
<evidence type="ECO:0000256" key="9">
    <source>
        <dbReference type="ARBA" id="ARBA00022839"/>
    </source>
</evidence>
<evidence type="ECO:0000259" key="13">
    <source>
        <dbReference type="PROSITE" id="PS50887"/>
    </source>
</evidence>
<dbReference type="GO" id="GO:0005524">
    <property type="term" value="F:ATP binding"/>
    <property type="evidence" value="ECO:0007669"/>
    <property type="project" value="UniProtKB-KW"/>
</dbReference>
<evidence type="ECO:0000256" key="2">
    <source>
        <dbReference type="ARBA" id="ARBA00005700"/>
    </source>
</evidence>
<proteinExistence type="inferred from homology"/>
<dbReference type="PANTHER" id="PTHR36528:SF1">
    <property type="entry name" value="CRISPR SYSTEM SINGLE-STRAND-SPECIFIC DEOXYRIBONUCLEASE CAS10_CSM1 (SUBTYPE III-A)"/>
    <property type="match status" value="1"/>
</dbReference>
<dbReference type="EMBL" id="CP001101">
    <property type="protein sequence ID" value="ACE04182.1"/>
    <property type="molecule type" value="Genomic_DNA"/>
</dbReference>
<dbReference type="STRING" id="331678.Cphamn1_1250"/>
<evidence type="ECO:0000313" key="14">
    <source>
        <dbReference type="EMBL" id="ACE04182.1"/>
    </source>
</evidence>
<keyword evidence="5" id="KW-0540">Nuclease</keyword>
<comment type="cofactor">
    <cofactor evidence="1">
        <name>a divalent metal cation</name>
        <dbReference type="ChEBI" id="CHEBI:60240"/>
    </cofactor>
</comment>
<evidence type="ECO:0000256" key="6">
    <source>
        <dbReference type="ARBA" id="ARBA00022741"/>
    </source>
</evidence>
<keyword evidence="6" id="KW-0547">Nucleotide-binding</keyword>
<evidence type="ECO:0000256" key="11">
    <source>
        <dbReference type="ARBA" id="ARBA00023118"/>
    </source>
</evidence>
<keyword evidence="7" id="KW-0255">Endonuclease</keyword>
<dbReference type="InterPro" id="IPR013408">
    <property type="entry name" value="Cas10/Csm1"/>
</dbReference>
<accession>B3EIY2</accession>
<dbReference type="AlphaFoldDB" id="B3EIY2"/>
<dbReference type="InterPro" id="IPR000160">
    <property type="entry name" value="GGDEF_dom"/>
</dbReference>
<reference evidence="14" key="1">
    <citation type="submission" date="2008-06" db="EMBL/GenBank/DDBJ databases">
        <title>Complete sequence of Chlorobium phaeobacteroides BS1.</title>
        <authorList>
            <consortium name="US DOE Joint Genome Institute"/>
            <person name="Lucas S."/>
            <person name="Copeland A."/>
            <person name="Lapidus A."/>
            <person name="Glavina del Rio T."/>
            <person name="Dalin E."/>
            <person name="Tice H."/>
            <person name="Bruce D."/>
            <person name="Goodwin L."/>
            <person name="Pitluck S."/>
            <person name="Schmutz J."/>
            <person name="Larimer F."/>
            <person name="Land M."/>
            <person name="Hauser L."/>
            <person name="Kyrpides N."/>
            <person name="Ovchinnikova G."/>
            <person name="Li T."/>
            <person name="Liu Z."/>
            <person name="Zhao F."/>
            <person name="Overmann J."/>
            <person name="Bryant D.A."/>
            <person name="Richardson P."/>
        </authorList>
    </citation>
    <scope>NUCLEOTIDE SEQUENCE [LARGE SCALE GENOMIC DNA]</scope>
    <source>
        <strain evidence="14">BS1</strain>
    </source>
</reference>
<evidence type="ECO:0000256" key="3">
    <source>
        <dbReference type="ARBA" id="ARBA00014333"/>
    </source>
</evidence>
<dbReference type="InterPro" id="IPR054767">
    <property type="entry name" value="Cas10-Cmr2_palm2"/>
</dbReference>
<keyword evidence="11" id="KW-0051">Antiviral defense</keyword>
<dbReference type="OrthoDB" id="9768769at2"/>
<sequence>MSDTERDSFYLGALLHDIGKFIQRAEIDEWKERADEYVKSGDASKGDYTHKRYSAAFIKKFRNKTGIFPQDAAAESYALWHHRGKDRSKFDNESINKKGVPLKLIHIADISASEERQTDAEIDSQDYNLAKLESIFCNVALRNSDEQLNSFPEKRYINLGTLTCKYESAFPLSKEPAYHEQNYTTLVNEFLAGFEKSIGKTKELQPFLVKYLHAVPAQTPFKKKDHQEPYRPDINLFDHSRVTAAIALCLYDEWIQGDWRGKDKQILDDTENGYKSSGFSAPCLLVSGDISGIQDFIFNVPSKGAAKTLKARSFFVQMLADVCVQKIQDTLDLKPANLLYNGGGQFYFLVPKCRAQDLNDCKEDIARALIDEELFLSIASVEVKVFDFMNNFGKKWKGVNDKLSIEKLRKFKGQKRKDVFGPFKQVIRENNERDPFFEITDKKFRKNDYYRILAESSGVKVPEEEEKKSWVDILGKLGYRFEFQVMGSTDAVAFNTTDFEEKCAGFRFSVKDLPHWRTVASIEQFKQDVENCGRSVEEYYDKDKDGKRWGLKPDNIITYSQLAFKAYKETGTHKLGILKMDVDNLGQIFSDGFPEEIRTPSRMMSLSRSLQWFFEGYMNTLLEDEEFRDYLYPIFSGGDDLFIVGAWHKVFDIALRIQKDFRQFVCENPSVTLSASLLVVDEHYPVSRFAVLAEERLHEAKYGSLDKNSVNVFGQTLSWVEFGRACEIKEKLVRMVLELKEPKAIIQKVLQGCKGLEVLCDRAVRHRNVSSERNLQGLSVLDREKPAGEKVWQMAWFLRDIEKEESRPIAEEIVGEYERVVFAAMKGETVNPMYIAVGARWAEFSCRKSL</sequence>
<dbReference type="HOGENOM" id="CLU_017487_0_0_10"/>
<evidence type="ECO:0000256" key="1">
    <source>
        <dbReference type="ARBA" id="ARBA00001968"/>
    </source>
</evidence>
<dbReference type="InterPro" id="IPR043128">
    <property type="entry name" value="Rev_trsase/Diguanyl_cyclase"/>
</dbReference>
<dbReference type="InterPro" id="IPR006674">
    <property type="entry name" value="HD_domain"/>
</dbReference>
<keyword evidence="9" id="KW-0269">Exonuclease</keyword>
<name>B3EIY2_CHLPB</name>
<dbReference type="GO" id="GO:0016740">
    <property type="term" value="F:transferase activity"/>
    <property type="evidence" value="ECO:0007669"/>
    <property type="project" value="UniProtKB-KW"/>
</dbReference>
<keyword evidence="4" id="KW-0808">Transferase</keyword>
<dbReference type="Gene3D" id="3.30.70.270">
    <property type="match status" value="1"/>
</dbReference>
<dbReference type="InterPro" id="IPR052117">
    <property type="entry name" value="Cas10/Csm1_subtype-III-A"/>
</dbReference>
<dbReference type="InterPro" id="IPR041062">
    <property type="entry name" value="Csm1_B"/>
</dbReference>
<dbReference type="Pfam" id="PF18211">
    <property type="entry name" value="Csm1_B"/>
    <property type="match status" value="1"/>
</dbReference>
<dbReference type="PROSITE" id="PS50887">
    <property type="entry name" value="GGDEF"/>
    <property type="match status" value="1"/>
</dbReference>
<keyword evidence="10" id="KW-0067">ATP-binding</keyword>
<evidence type="ECO:0000256" key="5">
    <source>
        <dbReference type="ARBA" id="ARBA00022722"/>
    </source>
</evidence>
<evidence type="ECO:0000256" key="12">
    <source>
        <dbReference type="ARBA" id="ARBA00032922"/>
    </source>
</evidence>
<keyword evidence="8" id="KW-0378">Hydrolase</keyword>
<dbReference type="SUPFAM" id="SSF109604">
    <property type="entry name" value="HD-domain/PDEase-like"/>
    <property type="match status" value="1"/>
</dbReference>
<dbReference type="eggNOG" id="COG1353">
    <property type="taxonomic scope" value="Bacteria"/>
</dbReference>
<evidence type="ECO:0000256" key="10">
    <source>
        <dbReference type="ARBA" id="ARBA00022840"/>
    </source>
</evidence>
<feature type="domain" description="GGDEF" evidence="13">
    <location>
        <begin position="573"/>
        <end position="715"/>
    </location>
</feature>
<evidence type="ECO:0000256" key="4">
    <source>
        <dbReference type="ARBA" id="ARBA00022679"/>
    </source>
</evidence>
<dbReference type="Gene3D" id="1.10.3210.10">
    <property type="entry name" value="Hypothetical protein af1432"/>
    <property type="match status" value="1"/>
</dbReference>
<dbReference type="GO" id="GO:0004519">
    <property type="term" value="F:endonuclease activity"/>
    <property type="evidence" value="ECO:0007669"/>
    <property type="project" value="UniProtKB-KW"/>
</dbReference>
<dbReference type="PANTHER" id="PTHR36528">
    <property type="entry name" value="CRISPR SYSTEM SINGLE-STRAND-SPECIFIC DEOXYRIBONUCLEASE CAS10/CSM1 (SUBTYPE III-A)"/>
    <property type="match status" value="1"/>
</dbReference>
<dbReference type="GO" id="GO:0004527">
    <property type="term" value="F:exonuclease activity"/>
    <property type="evidence" value="ECO:0007669"/>
    <property type="project" value="UniProtKB-KW"/>
</dbReference>
<organism evidence="14">
    <name type="scientific">Chlorobium phaeobacteroides (strain BS1)</name>
    <dbReference type="NCBI Taxonomy" id="331678"/>
    <lineage>
        <taxon>Bacteria</taxon>
        <taxon>Pseudomonadati</taxon>
        <taxon>Chlorobiota</taxon>
        <taxon>Chlorobiia</taxon>
        <taxon>Chlorobiales</taxon>
        <taxon>Chlorobiaceae</taxon>
        <taxon>Chlorobium/Pelodictyon group</taxon>
        <taxon>Chlorobium</taxon>
    </lineage>
</organism>